<evidence type="ECO:0000313" key="1">
    <source>
        <dbReference type="EMBL" id="AWY04915.1"/>
    </source>
</evidence>
<keyword evidence="2" id="KW-1185">Reference proteome</keyword>
<evidence type="ECO:0000313" key="2">
    <source>
        <dbReference type="Proteomes" id="UP000251585"/>
    </source>
</evidence>
<reference evidence="2" key="1">
    <citation type="submission" date="2018-04" db="EMBL/GenBank/DDBJ databases">
        <authorList>
            <person name="Go L.Y."/>
            <person name="Mitchell J.A."/>
        </authorList>
    </citation>
    <scope>NUCLEOTIDE SEQUENCE [LARGE SCALE GENOMIC DNA]</scope>
</reference>
<gene>
    <name evidence="1" type="primary">40</name>
    <name evidence="1" type="ORF">PBI_FLOOF_40</name>
</gene>
<dbReference type="EMBL" id="MH271298">
    <property type="protein sequence ID" value="AWY04915.1"/>
    <property type="molecule type" value="Genomic_DNA"/>
</dbReference>
<accession>A0A2Z4Q4W6</accession>
<proteinExistence type="predicted"/>
<sequence>MIPEDLFNAYEPDDPKLYSLLEAA</sequence>
<dbReference type="Proteomes" id="UP000251585">
    <property type="component" value="Segment"/>
</dbReference>
<name>A0A2Z4Q4W6_9CAUD</name>
<organism evidence="1 2">
    <name type="scientific">Microbacterium phage Floof</name>
    <dbReference type="NCBI Taxonomy" id="2201433"/>
    <lineage>
        <taxon>Viruses</taxon>
        <taxon>Duplodnaviria</taxon>
        <taxon>Heunggongvirae</taxon>
        <taxon>Uroviricota</taxon>
        <taxon>Caudoviricetes</taxon>
        <taxon>Casidaviridae</taxon>
        <taxon>Percivalvirus</taxon>
        <taxon>Percivalvirus floof</taxon>
    </lineage>
</organism>
<protein>
    <submittedName>
        <fullName evidence="1">Uncharacterized protein</fullName>
    </submittedName>
</protein>